<dbReference type="EC" id="4.1.3.4" evidence="3"/>
<dbReference type="CDD" id="cd06558">
    <property type="entry name" value="crotonase-like"/>
    <property type="match status" value="1"/>
</dbReference>
<dbReference type="Pfam" id="PF00682">
    <property type="entry name" value="HMGL-like"/>
    <property type="match status" value="1"/>
</dbReference>
<dbReference type="Proteomes" id="UP000326799">
    <property type="component" value="Unassembled WGS sequence"/>
</dbReference>
<evidence type="ECO:0000313" key="10">
    <source>
        <dbReference type="Proteomes" id="UP000326799"/>
    </source>
</evidence>
<dbReference type="SUPFAM" id="SSF56601">
    <property type="entry name" value="beta-lactamase/transpeptidase-like"/>
    <property type="match status" value="1"/>
</dbReference>
<dbReference type="PROSITE" id="PS50991">
    <property type="entry name" value="PYR_CT"/>
    <property type="match status" value="1"/>
</dbReference>
<dbReference type="CDD" id="cd07938">
    <property type="entry name" value="DRE_TIM_HMGL"/>
    <property type="match status" value="1"/>
</dbReference>
<dbReference type="Pfam" id="PF00144">
    <property type="entry name" value="Beta-lactamase"/>
    <property type="match status" value="1"/>
</dbReference>
<dbReference type="GO" id="GO:0004419">
    <property type="term" value="F:hydroxymethylglutaryl-CoA lyase activity"/>
    <property type="evidence" value="ECO:0007669"/>
    <property type="project" value="UniProtKB-EC"/>
</dbReference>
<dbReference type="PROSITE" id="PS00166">
    <property type="entry name" value="ENOYL_COA_HYDRATASE"/>
    <property type="match status" value="1"/>
</dbReference>
<organism evidence="9 10">
    <name type="scientific">Aspergillus novoparasiticus</name>
    <dbReference type="NCBI Taxonomy" id="986946"/>
    <lineage>
        <taxon>Eukaryota</taxon>
        <taxon>Fungi</taxon>
        <taxon>Dikarya</taxon>
        <taxon>Ascomycota</taxon>
        <taxon>Pezizomycotina</taxon>
        <taxon>Eurotiomycetes</taxon>
        <taxon>Eurotiomycetidae</taxon>
        <taxon>Eurotiales</taxon>
        <taxon>Aspergillaceae</taxon>
        <taxon>Aspergillus</taxon>
        <taxon>Aspergillus subgen. Circumdati</taxon>
    </lineage>
</organism>
<dbReference type="PANTHER" id="PTHR42738:SF17">
    <property type="entry name" value="HYDROXYMETHYLGLUTARYL-COA LYASE"/>
    <property type="match status" value="1"/>
</dbReference>
<dbReference type="UniPathway" id="UPA00896">
    <property type="reaction ID" value="UER00863"/>
</dbReference>
<dbReference type="InterPro" id="IPR043594">
    <property type="entry name" value="HMGL"/>
</dbReference>
<gene>
    <name evidence="9" type="ORF">BDV33DRAFT_189798</name>
</gene>
<comment type="similarity">
    <text evidence="7">Belongs to the enoyl-CoA hydratase/isomerase family.</text>
</comment>
<dbReference type="InterPro" id="IPR013785">
    <property type="entry name" value="Aldolase_TIM"/>
</dbReference>
<dbReference type="Gene3D" id="3.40.710.10">
    <property type="entry name" value="DD-peptidase/beta-lactamase superfamily"/>
    <property type="match status" value="1"/>
</dbReference>
<dbReference type="GO" id="GO:0046872">
    <property type="term" value="F:metal ion binding"/>
    <property type="evidence" value="ECO:0007669"/>
    <property type="project" value="UniProtKB-KW"/>
</dbReference>
<dbReference type="Gene3D" id="3.20.20.70">
    <property type="entry name" value="Aldolase class I"/>
    <property type="match status" value="1"/>
</dbReference>
<comment type="catalytic activity">
    <reaction evidence="6">
        <text>(3S)-3-hydroxy-3-methylglutaryl-CoA = acetoacetate + acetyl-CoA</text>
        <dbReference type="Rhea" id="RHEA:24404"/>
        <dbReference type="ChEBI" id="CHEBI:13705"/>
        <dbReference type="ChEBI" id="CHEBI:43074"/>
        <dbReference type="ChEBI" id="CHEBI:57288"/>
        <dbReference type="EC" id="4.1.3.4"/>
    </reaction>
</comment>
<keyword evidence="4" id="KW-0479">Metal-binding</keyword>
<dbReference type="InterPro" id="IPR021860">
    <property type="entry name" value="Peptidase_S12_Pab87-rel_C"/>
</dbReference>
<evidence type="ECO:0000256" key="1">
    <source>
        <dbReference type="ARBA" id="ARBA00005143"/>
    </source>
</evidence>
<evidence type="ECO:0000256" key="7">
    <source>
        <dbReference type="RuleBase" id="RU003707"/>
    </source>
</evidence>
<evidence type="ECO:0000256" key="6">
    <source>
        <dbReference type="ARBA" id="ARBA00049877"/>
    </source>
</evidence>
<dbReference type="PANTHER" id="PTHR42738">
    <property type="entry name" value="HYDROXYMETHYLGLUTARYL-COA LYASE"/>
    <property type="match status" value="1"/>
</dbReference>
<evidence type="ECO:0000259" key="8">
    <source>
        <dbReference type="PROSITE" id="PS50991"/>
    </source>
</evidence>
<keyword evidence="10" id="KW-1185">Reference proteome</keyword>
<dbReference type="InterPro" id="IPR000891">
    <property type="entry name" value="PYR_CT"/>
</dbReference>
<dbReference type="Gene3D" id="3.90.226.10">
    <property type="entry name" value="2-enoyl-CoA Hydratase, Chain A, domain 1"/>
    <property type="match status" value="1"/>
</dbReference>
<name>A0A5N6EYJ5_9EURO</name>
<evidence type="ECO:0000313" key="9">
    <source>
        <dbReference type="EMBL" id="KAB8222379.1"/>
    </source>
</evidence>
<dbReference type="Pfam" id="PF00378">
    <property type="entry name" value="ECH_1"/>
    <property type="match status" value="1"/>
</dbReference>
<dbReference type="SUPFAM" id="SSF51569">
    <property type="entry name" value="Aldolase"/>
    <property type="match status" value="1"/>
</dbReference>
<evidence type="ECO:0000256" key="4">
    <source>
        <dbReference type="ARBA" id="ARBA00022723"/>
    </source>
</evidence>
<dbReference type="AlphaFoldDB" id="A0A5N6EYJ5"/>
<keyword evidence="5" id="KW-0456">Lyase</keyword>
<proteinExistence type="inferred from homology"/>
<dbReference type="EMBL" id="ML733413">
    <property type="protein sequence ID" value="KAB8222379.1"/>
    <property type="molecule type" value="Genomic_DNA"/>
</dbReference>
<comment type="pathway">
    <text evidence="1">Metabolic intermediate metabolism; (S)-3-hydroxy-3-methylglutaryl-CoA degradation; acetoacetate from (S)-3-hydroxy-3-methylglutaryl-CoA: step 1/1.</text>
</comment>
<accession>A0A5N6EYJ5</accession>
<sequence length="1152" mass="127027">MIVSSLKYLKIQNLHCLTGGRILIVLQILVTSDILHHLLVGVGDAYMLRPDAASAMKDPRGAVRIVEVGPRDGLQNIKDHVPTSVKIELIQRLRGTGLRTIELTSVVSPRAVPQLSDCRDVLRTEDIKSLREEPNIRLPVLVPNMKGLDIALEYDVKEVAVFISATEGFSKANINCTVQEGLERARNIAEKAISCGLAVRGYVSCIFSDPFDGPTAPSAVLRCVRELLEMGCYEVSLGDTLGVGCPDKVRSLLTYLEEHDVSLELLAGHFHDTYGQAVANTWEAYNCGLRVFDSSISGLGGCPYAPGAKGNVATEDLVYMFHNAGIDTGLDMLKLVETGLWISTRLSRENASRAGIALANTHGLVCPPRHTEHAPTKAATSWSPVNTKGRLLTYRSGGNFKIVLNRPKRGNTLTQKMVADLIAIIANCNKDPSLLNIIITATGGYFCMGVEIGKSMPFIAQGASRNPQAKHLAALLELMKRSPKTTVACLNGHAFGGGVDIALACDVRISLRAATLTFTEATFEQARNANSRWKSAFIRNAVFSTHSTTAEKLNSLGLVSEIVEDQGQLRAGLDDLLTRLNNSRPAKPRASREFSWSTRAGWDAQADTLNTTFFKMMKLDVGQGDMKASYSGRREDLKLQRTIMTIRQHPSPFTLEFDSLVQKQLEKWKVPGITISVVHGSSTFAKAYGIAEFPDKKMTVDSLFTTCSTTKAFTAAAVSMVIDDTKNTPSSLRWDTPIASLIRDDFVLADDHATMNTTLEDALSHRSGLPGHVFAMIGAYPDETLREAVRKLRHLPLAYPPRTTFDYCNHMFMVVSHVLEQITGESLGEFLRKRIWSPLNMKDTYFSVQDVKMCPVTSPKLVQGYTWVPEKGCYVAEPHMNYAPTTGTGAMVSNVLDYAKWLRAMIYKKAPISPEGHTSLIHPRTVVSKDDKDTAYPPAPYHLYALGWFVDTYRGQQLYWHSGSWAGFGIMVGFIAEKQFGFAIMGNTQRARNAQLELYLYLIDTLLGVSGSERVEFIERMTKRMADVAEKRSESINETKKRLFPSLPAKPLPHSLPLHAYTGIYSHPGYGIITLRVKDGNLQADLSDRVEAMTIDLEHTAGEFFVARMCTATICESLRAEFYVDSAGTARKLGMELEPALGGQKIWFSRCG</sequence>
<dbReference type="InterPro" id="IPR018376">
    <property type="entry name" value="Enoyl-CoA_hyd/isom_CS"/>
</dbReference>
<dbReference type="NCBIfam" id="NF004283">
    <property type="entry name" value="PRK05692.1"/>
    <property type="match status" value="1"/>
</dbReference>
<dbReference type="GO" id="GO:0046951">
    <property type="term" value="P:ketone body biosynthetic process"/>
    <property type="evidence" value="ECO:0007669"/>
    <property type="project" value="TreeGrafter"/>
</dbReference>
<evidence type="ECO:0000256" key="5">
    <source>
        <dbReference type="ARBA" id="ARBA00023239"/>
    </source>
</evidence>
<dbReference type="GO" id="GO:0006552">
    <property type="term" value="P:L-leucine catabolic process"/>
    <property type="evidence" value="ECO:0007669"/>
    <property type="project" value="TreeGrafter"/>
</dbReference>
<reference evidence="9 10" key="1">
    <citation type="submission" date="2019-04" db="EMBL/GenBank/DDBJ databases">
        <title>Fungal friends and foes A comparative genomics study of 23 Aspergillus species from section Flavi.</title>
        <authorList>
            <consortium name="DOE Joint Genome Institute"/>
            <person name="Kjaerbolling I."/>
            <person name="Vesth T.C."/>
            <person name="Frisvad J.C."/>
            <person name="Nybo J.L."/>
            <person name="Theobald S."/>
            <person name="Kildgaard S."/>
            <person name="Petersen T.I."/>
            <person name="Kuo A."/>
            <person name="Sato A."/>
            <person name="Lyhne E.K."/>
            <person name="Kogle M.E."/>
            <person name="Wiebenga A."/>
            <person name="Kun R.S."/>
            <person name="Lubbers R.J."/>
            <person name="Makela M.R."/>
            <person name="Barry K."/>
            <person name="Chovatia M."/>
            <person name="Clum A."/>
            <person name="Daum C."/>
            <person name="Haridas S."/>
            <person name="He G."/>
            <person name="LaButti K."/>
            <person name="Lipzen A."/>
            <person name="Mondo S."/>
            <person name="Pangilinan J."/>
            <person name="Riley R."/>
            <person name="Salamov A."/>
            <person name="Simmons B.A."/>
            <person name="Magnuson J.K."/>
            <person name="Henrissat B."/>
            <person name="Mortensen U.H."/>
            <person name="Larsen T.O."/>
            <person name="De vries R.P."/>
            <person name="Grigoriev I.V."/>
            <person name="Machida M."/>
            <person name="Baker S.E."/>
            <person name="Andersen M.R."/>
        </authorList>
    </citation>
    <scope>NUCLEOTIDE SEQUENCE [LARGE SCALE GENOMIC DNA]</scope>
    <source>
        <strain evidence="9 10">CBS 126849</strain>
    </source>
</reference>
<dbReference type="SUPFAM" id="SSF52096">
    <property type="entry name" value="ClpP/crotonase"/>
    <property type="match status" value="1"/>
</dbReference>
<dbReference type="InterPro" id="IPR001466">
    <property type="entry name" value="Beta-lactam-related"/>
</dbReference>
<dbReference type="FunFam" id="3.20.20.70:FF:000201">
    <property type="entry name" value="Hydroxymethylglutaryl-CoA lyase"/>
    <property type="match status" value="1"/>
</dbReference>
<evidence type="ECO:0000256" key="2">
    <source>
        <dbReference type="ARBA" id="ARBA00009405"/>
    </source>
</evidence>
<dbReference type="InterPro" id="IPR012338">
    <property type="entry name" value="Beta-lactam/transpept-like"/>
</dbReference>
<dbReference type="Pfam" id="PF11954">
    <property type="entry name" value="DUF3471"/>
    <property type="match status" value="1"/>
</dbReference>
<evidence type="ECO:0000256" key="3">
    <source>
        <dbReference type="ARBA" id="ARBA00012910"/>
    </source>
</evidence>
<dbReference type="InterPro" id="IPR001753">
    <property type="entry name" value="Enoyl-CoA_hydra/iso"/>
</dbReference>
<dbReference type="InterPro" id="IPR029045">
    <property type="entry name" value="ClpP/crotonase-like_dom_sf"/>
</dbReference>
<feature type="domain" description="Pyruvate carboxyltransferase" evidence="8">
    <location>
        <begin position="63"/>
        <end position="336"/>
    </location>
</feature>
<dbReference type="Gene3D" id="2.40.128.600">
    <property type="match status" value="1"/>
</dbReference>
<protein>
    <recommendedName>
        <fullName evidence="3">hydroxymethylglutaryl-CoA lyase</fullName>
        <ecNumber evidence="3">4.1.3.4</ecNumber>
    </recommendedName>
</protein>
<comment type="similarity">
    <text evidence="2">Belongs to the HMG-CoA lyase family.</text>
</comment>